<dbReference type="InterPro" id="IPR013525">
    <property type="entry name" value="ABC2_TM"/>
</dbReference>
<dbReference type="GO" id="GO:0005886">
    <property type="term" value="C:plasma membrane"/>
    <property type="evidence" value="ECO:0007669"/>
    <property type="project" value="UniProtKB-SubCell"/>
</dbReference>
<dbReference type="Pfam" id="PF12698">
    <property type="entry name" value="ABC2_membrane_3"/>
    <property type="match status" value="1"/>
</dbReference>
<name>A0A4U8TAF2_9HELI</name>
<evidence type="ECO:0000313" key="10">
    <source>
        <dbReference type="EMBL" id="TLD96795.1"/>
    </source>
</evidence>
<keyword evidence="11" id="KW-1185">Reference proteome</keyword>
<keyword evidence="6 8" id="KW-1133">Transmembrane helix</keyword>
<dbReference type="PANTHER" id="PTHR30294:SF29">
    <property type="entry name" value="MULTIDRUG ABC TRANSPORTER PERMEASE YBHS-RELATED"/>
    <property type="match status" value="1"/>
</dbReference>
<comment type="similarity">
    <text evidence="2">Belongs to the ABC-2 integral membrane protein family.</text>
</comment>
<dbReference type="Proteomes" id="UP000029733">
    <property type="component" value="Unassembled WGS sequence"/>
</dbReference>
<protein>
    <submittedName>
        <fullName evidence="10">ABC transporter permease</fullName>
    </submittedName>
</protein>
<sequence>MLFLIQKEFKQILRGKFIPKLIVMFPIMVVLVMPFAANMEIKNINLGILDFDKSSLSRQLIAKIGAGAYFKIISVDDTHTCINNNQCDIVLEIPAHFELNITRFKSAHVGIYANAINATKGLLGSSYLANIIATFGAQKSAHINANSANMGDMIFGNYYFNPKLDYKIYMIPALLAMVLTMICGFLPAFNIVGEKQKGNLEQLNVTPISRFNLIIAKLIPYWIIGLIVITLCFVLAWAVYGFSSQGSYGLIYLFSLVYIFVVAGFGLVISNYSSNMQQAMFVMFFFVLILVLMSGLYTSVKSMPTFAQYLAYFNPLKYFIEALRSIFLKGSHLAHLWQDLLALALFAIALNLWAVASYKKQV</sequence>
<feature type="transmembrane region" description="Helical" evidence="8">
    <location>
        <begin position="281"/>
        <end position="300"/>
    </location>
</feature>
<keyword evidence="7 8" id="KW-0472">Membrane</keyword>
<feature type="transmembrane region" description="Helical" evidence="8">
    <location>
        <begin position="168"/>
        <end position="192"/>
    </location>
</feature>
<feature type="transmembrane region" description="Helical" evidence="8">
    <location>
        <begin position="340"/>
        <end position="358"/>
    </location>
</feature>
<feature type="transmembrane region" description="Helical" evidence="8">
    <location>
        <begin position="21"/>
        <end position="37"/>
    </location>
</feature>
<reference evidence="10 11" key="1">
    <citation type="journal article" date="2014" name="Genome Announc.">
        <title>Draft genome sequences of eight enterohepatic helicobacter species isolated from both laboratory and wild rodents.</title>
        <authorList>
            <person name="Sheh A."/>
            <person name="Shen Z."/>
            <person name="Fox J.G."/>
        </authorList>
    </citation>
    <scope>NUCLEOTIDE SEQUENCE [LARGE SCALE GENOMIC DNA]</scope>
    <source>
        <strain evidence="10 11">MIT 09-6949</strain>
    </source>
</reference>
<evidence type="ECO:0000256" key="3">
    <source>
        <dbReference type="ARBA" id="ARBA00022448"/>
    </source>
</evidence>
<keyword evidence="5 8" id="KW-0812">Transmembrane</keyword>
<dbReference type="EMBL" id="JRPR02000002">
    <property type="protein sequence ID" value="TLD96795.1"/>
    <property type="molecule type" value="Genomic_DNA"/>
</dbReference>
<dbReference type="AlphaFoldDB" id="A0A4U8TAF2"/>
<gene>
    <name evidence="10" type="ORF">LS71_004120</name>
</gene>
<evidence type="ECO:0000256" key="5">
    <source>
        <dbReference type="ARBA" id="ARBA00022692"/>
    </source>
</evidence>
<evidence type="ECO:0000256" key="8">
    <source>
        <dbReference type="SAM" id="Phobius"/>
    </source>
</evidence>
<evidence type="ECO:0000256" key="2">
    <source>
        <dbReference type="ARBA" id="ARBA00007783"/>
    </source>
</evidence>
<feature type="domain" description="ABC transmembrane type-2" evidence="9">
    <location>
        <begin position="120"/>
        <end position="361"/>
    </location>
</feature>
<keyword evidence="4" id="KW-1003">Cell membrane</keyword>
<dbReference type="Gene3D" id="3.40.1710.10">
    <property type="entry name" value="abc type-2 transporter like domain"/>
    <property type="match status" value="1"/>
</dbReference>
<accession>A0A4U8TAF2</accession>
<evidence type="ECO:0000256" key="4">
    <source>
        <dbReference type="ARBA" id="ARBA00022475"/>
    </source>
</evidence>
<dbReference type="PANTHER" id="PTHR30294">
    <property type="entry name" value="MEMBRANE COMPONENT OF ABC TRANSPORTER YHHJ-RELATED"/>
    <property type="match status" value="1"/>
</dbReference>
<dbReference type="InterPro" id="IPR051449">
    <property type="entry name" value="ABC-2_transporter_component"/>
</dbReference>
<comment type="subcellular location">
    <subcellularLocation>
        <location evidence="1">Cell membrane</location>
        <topology evidence="1">Multi-pass membrane protein</topology>
    </subcellularLocation>
</comment>
<proteinExistence type="inferred from homology"/>
<evidence type="ECO:0000256" key="6">
    <source>
        <dbReference type="ARBA" id="ARBA00022989"/>
    </source>
</evidence>
<dbReference type="STRING" id="1677920.LS71_01045"/>
<evidence type="ECO:0000313" key="11">
    <source>
        <dbReference type="Proteomes" id="UP000029733"/>
    </source>
</evidence>
<feature type="transmembrane region" description="Helical" evidence="8">
    <location>
        <begin position="218"/>
        <end position="240"/>
    </location>
</feature>
<dbReference type="PROSITE" id="PS51012">
    <property type="entry name" value="ABC_TM2"/>
    <property type="match status" value="1"/>
</dbReference>
<dbReference type="InterPro" id="IPR047817">
    <property type="entry name" value="ABC2_TM_bact-type"/>
</dbReference>
<evidence type="ECO:0000256" key="1">
    <source>
        <dbReference type="ARBA" id="ARBA00004651"/>
    </source>
</evidence>
<evidence type="ECO:0000256" key="7">
    <source>
        <dbReference type="ARBA" id="ARBA00023136"/>
    </source>
</evidence>
<organism evidence="10 11">
    <name type="scientific">Helicobacter jaachi</name>
    <dbReference type="NCBI Taxonomy" id="1677920"/>
    <lineage>
        <taxon>Bacteria</taxon>
        <taxon>Pseudomonadati</taxon>
        <taxon>Campylobacterota</taxon>
        <taxon>Epsilonproteobacteria</taxon>
        <taxon>Campylobacterales</taxon>
        <taxon>Helicobacteraceae</taxon>
        <taxon>Helicobacter</taxon>
    </lineage>
</organism>
<comment type="caution">
    <text evidence="10">The sequence shown here is derived from an EMBL/GenBank/DDBJ whole genome shotgun (WGS) entry which is preliminary data.</text>
</comment>
<dbReference type="RefSeq" id="WP_034352436.1">
    <property type="nucleotide sequence ID" value="NZ_JRPR02000002.1"/>
</dbReference>
<dbReference type="GO" id="GO:0140359">
    <property type="term" value="F:ABC-type transporter activity"/>
    <property type="evidence" value="ECO:0007669"/>
    <property type="project" value="InterPro"/>
</dbReference>
<dbReference type="OrthoDB" id="9808686at2"/>
<feature type="transmembrane region" description="Helical" evidence="8">
    <location>
        <begin position="246"/>
        <end position="269"/>
    </location>
</feature>
<evidence type="ECO:0000259" key="9">
    <source>
        <dbReference type="PROSITE" id="PS51012"/>
    </source>
</evidence>
<keyword evidence="3" id="KW-0813">Transport</keyword>